<proteinExistence type="predicted"/>
<evidence type="ECO:0000313" key="3">
    <source>
        <dbReference type="WBParaSite" id="HPLM_0001284801-mRNA-1"/>
    </source>
</evidence>
<protein>
    <submittedName>
        <fullName evidence="3">HTH_Tnp_ISL3 domain-containing protein</fullName>
    </submittedName>
</protein>
<name>A0A0N4WNI3_HAEPC</name>
<evidence type="ECO:0000313" key="2">
    <source>
        <dbReference type="Proteomes" id="UP000268014"/>
    </source>
</evidence>
<sequence>MPKSGRPAKENSTRIRAIIKKTITCNDGVSMNRTAFDLNISRQTVHKIVKCDFRLNSYRPCFFRSSPFYSYTGF</sequence>
<reference evidence="1 2" key="2">
    <citation type="submission" date="2018-11" db="EMBL/GenBank/DDBJ databases">
        <authorList>
            <consortium name="Pathogen Informatics"/>
        </authorList>
    </citation>
    <scope>NUCLEOTIDE SEQUENCE [LARGE SCALE GENOMIC DNA]</scope>
    <source>
        <strain evidence="1 2">MHpl1</strain>
    </source>
</reference>
<dbReference type="AlphaFoldDB" id="A0A0N4WNI3"/>
<dbReference type="WBParaSite" id="HPLM_0001284801-mRNA-1">
    <property type="protein sequence ID" value="HPLM_0001284801-mRNA-1"/>
    <property type="gene ID" value="HPLM_0001284801"/>
</dbReference>
<gene>
    <name evidence="1" type="ORF">HPLM_LOCUS12840</name>
</gene>
<dbReference type="EMBL" id="UZAF01017993">
    <property type="protein sequence ID" value="VDO46893.1"/>
    <property type="molecule type" value="Genomic_DNA"/>
</dbReference>
<keyword evidence="2" id="KW-1185">Reference proteome</keyword>
<organism evidence="3">
    <name type="scientific">Haemonchus placei</name>
    <name type="common">Barber's pole worm</name>
    <dbReference type="NCBI Taxonomy" id="6290"/>
    <lineage>
        <taxon>Eukaryota</taxon>
        <taxon>Metazoa</taxon>
        <taxon>Ecdysozoa</taxon>
        <taxon>Nematoda</taxon>
        <taxon>Chromadorea</taxon>
        <taxon>Rhabditida</taxon>
        <taxon>Rhabditina</taxon>
        <taxon>Rhabditomorpha</taxon>
        <taxon>Strongyloidea</taxon>
        <taxon>Trichostrongylidae</taxon>
        <taxon>Haemonchus</taxon>
    </lineage>
</organism>
<evidence type="ECO:0000313" key="1">
    <source>
        <dbReference type="EMBL" id="VDO46893.1"/>
    </source>
</evidence>
<dbReference type="Proteomes" id="UP000268014">
    <property type="component" value="Unassembled WGS sequence"/>
</dbReference>
<reference evidence="3" key="1">
    <citation type="submission" date="2017-02" db="UniProtKB">
        <authorList>
            <consortium name="WormBaseParasite"/>
        </authorList>
    </citation>
    <scope>IDENTIFICATION</scope>
</reference>
<dbReference type="PANTHER" id="PTHR46068">
    <property type="entry name" value="PROTEIN CBG27172"/>
    <property type="match status" value="1"/>
</dbReference>
<dbReference type="PANTHER" id="PTHR46068:SF1">
    <property type="entry name" value="TRANSPOSASE IS30-LIKE HTH DOMAIN-CONTAINING PROTEIN"/>
    <property type="match status" value="1"/>
</dbReference>
<dbReference type="OrthoDB" id="5860999at2759"/>
<accession>A0A0N4WNI3</accession>